<protein>
    <recommendedName>
        <fullName evidence="6">Bacteriocin class II with double-glycine leader peptide</fullName>
    </recommendedName>
</protein>
<evidence type="ECO:0000313" key="2">
    <source>
        <dbReference type="EMBL" id="AQS79404.1"/>
    </source>
</evidence>
<dbReference type="EMBL" id="KY315459">
    <property type="protein sequence ID" value="AQS79392.1"/>
    <property type="molecule type" value="Genomic_DNA"/>
</dbReference>
<dbReference type="RefSeq" id="WP_021002964.1">
    <property type="nucleotide sequence ID" value="NZ_BHYP01000001.1"/>
</dbReference>
<accession>A0A1S6JMP8</accession>
<dbReference type="NCBIfam" id="TIGR03949">
    <property type="entry name" value="bact_IIb_cerein"/>
    <property type="match status" value="1"/>
</dbReference>
<evidence type="ECO:0000313" key="1">
    <source>
        <dbReference type="EMBL" id="AQS79392.1"/>
    </source>
</evidence>
<evidence type="ECO:0000313" key="4">
    <source>
        <dbReference type="EMBL" id="AQS79497.1"/>
    </source>
</evidence>
<gene>
    <name evidence="4" type="primary">ORF11</name>
</gene>
<reference evidence="4" key="1">
    <citation type="journal article" date="2017" name="Front. Microbiol.">
        <title>The sil Locus in Streptococcus Anginosus Group: Interspecies Competition and a Hotspot of Genetic Diversity.</title>
        <authorList>
            <person name="Mendonca M.L."/>
            <person name="Szamosi J.C."/>
            <person name="Lacroix A.M."/>
            <person name="Fontes M.E."/>
            <person name="Bowdish D.M."/>
            <person name="Surette M.G."/>
        </authorList>
    </citation>
    <scope>NUCLEOTIDE SEQUENCE</scope>
    <source>
        <strain evidence="1">B196</strain>
        <strain evidence="2">C1369</strain>
        <strain evidence="4">C1377</strain>
        <strain evidence="5">C260T</strain>
        <strain evidence="3">M60R</strain>
    </source>
</reference>
<organism evidence="4">
    <name type="scientific">Streptococcus intermedius</name>
    <dbReference type="NCBI Taxonomy" id="1338"/>
    <lineage>
        <taxon>Bacteria</taxon>
        <taxon>Bacillati</taxon>
        <taxon>Bacillota</taxon>
        <taxon>Bacilli</taxon>
        <taxon>Lactobacillales</taxon>
        <taxon>Streptococcaceae</taxon>
        <taxon>Streptococcus</taxon>
        <taxon>Streptococcus anginosus group</taxon>
    </lineage>
</organism>
<dbReference type="InterPro" id="IPR023991">
    <property type="entry name" value="Bacteriocin_IIb_lactobn/cerein"/>
</dbReference>
<dbReference type="EMBL" id="KY315470">
    <property type="protein sequence ID" value="AQS79497.1"/>
    <property type="molecule type" value="Genomic_DNA"/>
</dbReference>
<dbReference type="EMBL" id="KY315460">
    <property type="protein sequence ID" value="AQS79404.1"/>
    <property type="molecule type" value="Genomic_DNA"/>
</dbReference>
<evidence type="ECO:0000313" key="5">
    <source>
        <dbReference type="EMBL" id="AQS79511.1"/>
    </source>
</evidence>
<evidence type="ECO:0008006" key="6">
    <source>
        <dbReference type="Google" id="ProtNLM"/>
    </source>
</evidence>
<name>A0A1S6JMP8_STRIT</name>
<proteinExistence type="predicted"/>
<evidence type="ECO:0000313" key="3">
    <source>
        <dbReference type="EMBL" id="AQS79416.1"/>
    </source>
</evidence>
<dbReference type="EMBL" id="KY315471">
    <property type="protein sequence ID" value="AQS79511.1"/>
    <property type="molecule type" value="Genomic_DNA"/>
</dbReference>
<dbReference type="EMBL" id="KY315461">
    <property type="protein sequence ID" value="AQS79416.1"/>
    <property type="molecule type" value="Genomic_DNA"/>
</dbReference>
<sequence length="63" mass="6100">MDKQFGFKSLSEAQLTEINGGKINWGGVVGHCIGGGIIGSFGGAAGAFSGCVIGAGSAIIDGL</sequence>
<dbReference type="AlphaFoldDB" id="A0A1S6JMP8"/>